<dbReference type="Pfam" id="PF00249">
    <property type="entry name" value="Myb_DNA-binding"/>
    <property type="match status" value="2"/>
</dbReference>
<feature type="domain" description="Myb-like" evidence="5">
    <location>
        <begin position="141"/>
        <end position="195"/>
    </location>
</feature>
<accession>A0AAU9KLS9</accession>
<keyword evidence="1" id="KW-0805">Transcription regulation</keyword>
<evidence type="ECO:0000259" key="6">
    <source>
        <dbReference type="PROSITE" id="PS51294"/>
    </source>
</evidence>
<dbReference type="InterPro" id="IPR044636">
    <property type="entry name" value="RADIALIS-like"/>
</dbReference>
<feature type="domain" description="Myb-like" evidence="5">
    <location>
        <begin position="13"/>
        <end position="68"/>
    </location>
</feature>
<name>A0AAU9KLS9_9STRA</name>
<evidence type="ECO:0000256" key="3">
    <source>
        <dbReference type="ARBA" id="ARBA00023242"/>
    </source>
</evidence>
<reference evidence="7" key="1">
    <citation type="submission" date="2021-11" db="EMBL/GenBank/DDBJ databases">
        <authorList>
            <person name="Islam A."/>
            <person name="Islam S."/>
            <person name="Flora M.S."/>
            <person name="Rahman M."/>
            <person name="Ziaur R.M."/>
            <person name="Epstein J.H."/>
            <person name="Hassan M."/>
            <person name="Klassen M."/>
            <person name="Woodard K."/>
            <person name="Webb A."/>
            <person name="Webby R.J."/>
            <person name="El Zowalaty M.E."/>
        </authorList>
    </citation>
    <scope>NUCLEOTIDE SEQUENCE</scope>
    <source>
        <strain evidence="7">Pbs3</strain>
    </source>
</reference>
<dbReference type="PANTHER" id="PTHR43952:SF75">
    <property type="entry name" value="PROTEIN RADIALIS-LIKE 6"/>
    <property type="match status" value="1"/>
</dbReference>
<feature type="region of interest" description="Disordered" evidence="4">
    <location>
        <begin position="209"/>
        <end position="250"/>
    </location>
</feature>
<evidence type="ECO:0000259" key="5">
    <source>
        <dbReference type="PROSITE" id="PS50090"/>
    </source>
</evidence>
<keyword evidence="2" id="KW-0804">Transcription</keyword>
<dbReference type="InterPro" id="IPR017930">
    <property type="entry name" value="Myb_dom"/>
</dbReference>
<dbReference type="PROSITE" id="PS51294">
    <property type="entry name" value="HTH_MYB"/>
    <property type="match status" value="1"/>
</dbReference>
<organism evidence="7 8">
    <name type="scientific">Peronospora belbahrii</name>
    <dbReference type="NCBI Taxonomy" id="622444"/>
    <lineage>
        <taxon>Eukaryota</taxon>
        <taxon>Sar</taxon>
        <taxon>Stramenopiles</taxon>
        <taxon>Oomycota</taxon>
        <taxon>Peronosporomycetes</taxon>
        <taxon>Peronosporales</taxon>
        <taxon>Peronosporaceae</taxon>
        <taxon>Peronospora</taxon>
    </lineage>
</organism>
<evidence type="ECO:0008006" key="9">
    <source>
        <dbReference type="Google" id="ProtNLM"/>
    </source>
</evidence>
<dbReference type="AlphaFoldDB" id="A0AAU9KLS9"/>
<dbReference type="PROSITE" id="PS50090">
    <property type="entry name" value="MYB_LIKE"/>
    <property type="match status" value="2"/>
</dbReference>
<comment type="caution">
    <text evidence="7">The sequence shown here is derived from an EMBL/GenBank/DDBJ whole genome shotgun (WGS) entry which is preliminary data.</text>
</comment>
<evidence type="ECO:0000313" key="8">
    <source>
        <dbReference type="Proteomes" id="UP001160483"/>
    </source>
</evidence>
<dbReference type="PANTHER" id="PTHR43952">
    <property type="entry name" value="MYB FAMILY TRANSCRIPTION FACTOR-RELATED"/>
    <property type="match status" value="1"/>
</dbReference>
<evidence type="ECO:0000256" key="2">
    <source>
        <dbReference type="ARBA" id="ARBA00023163"/>
    </source>
</evidence>
<protein>
    <recommendedName>
        <fullName evidence="9">Myb-like domain-containing protein</fullName>
    </recommendedName>
</protein>
<gene>
    <name evidence="7" type="ORF">PBS003_LOCUS2081</name>
</gene>
<evidence type="ECO:0000256" key="1">
    <source>
        <dbReference type="ARBA" id="ARBA00023015"/>
    </source>
</evidence>
<dbReference type="SMART" id="SM00717">
    <property type="entry name" value="SANT"/>
    <property type="match status" value="2"/>
</dbReference>
<keyword evidence="3" id="KW-0539">Nucleus</keyword>
<proteinExistence type="predicted"/>
<evidence type="ECO:0000256" key="4">
    <source>
        <dbReference type="SAM" id="MobiDB-lite"/>
    </source>
</evidence>
<dbReference type="GO" id="GO:0003700">
    <property type="term" value="F:DNA-binding transcription factor activity"/>
    <property type="evidence" value="ECO:0007669"/>
    <property type="project" value="InterPro"/>
</dbReference>
<evidence type="ECO:0000313" key="7">
    <source>
        <dbReference type="EMBL" id="CAH0475252.1"/>
    </source>
</evidence>
<dbReference type="EMBL" id="CAKKTJ010000121">
    <property type="protein sequence ID" value="CAH0475252.1"/>
    <property type="molecule type" value="Genomic_DNA"/>
</dbReference>
<feature type="domain" description="HTH myb-type" evidence="6">
    <location>
        <begin position="16"/>
        <end position="72"/>
    </location>
</feature>
<dbReference type="CDD" id="cd00167">
    <property type="entry name" value="SANT"/>
    <property type="match status" value="2"/>
</dbReference>
<dbReference type="Gene3D" id="1.10.10.60">
    <property type="entry name" value="Homeodomain-like"/>
    <property type="match status" value="2"/>
</dbReference>
<dbReference type="Proteomes" id="UP001160483">
    <property type="component" value="Unassembled WGS sequence"/>
</dbReference>
<dbReference type="InterPro" id="IPR001005">
    <property type="entry name" value="SANT/Myb"/>
</dbReference>
<sequence>MQLDSDTGYSCDEGLRNRSKWRREEHGRFMQALELYGARQTGDEWKHITEFVGSRTMMEVRLHGRQYLQRLVQQLPLTPMVTPPNGYFPRADSQNDPNRLNYQVHWGVDRQKIRSDKVHFRSQSLHPLEQQNHSVITAIHGNGRRPKAWTFQEEKAFETALAGCAGSKSYPWANIAAIIPGRTAKDVRSRYDEMVEEVASIEAYETPVTDSSTSSRIQRDSVVVRQQGRSSLSRRAIPPPPIEVPPIRGGKDGAVGIFSSGTSTRSSRGFSSGIAMLSPTFLDMLANEADSEEKSPLPALSPPFSGLTNLPSPLFSPTLLSAGLRGKTLMNADSCGDVVKMKDMNTGAATASSGSKDPRHSTTPRILNDFFAGDFRFDDPFGTTPIQRRKSPRLRKLATVKQESSTIKIENGAGKLDVKMTDASAA</sequence>
<dbReference type="SUPFAM" id="SSF46689">
    <property type="entry name" value="Homeodomain-like"/>
    <property type="match status" value="2"/>
</dbReference>
<dbReference type="InterPro" id="IPR009057">
    <property type="entry name" value="Homeodomain-like_sf"/>
</dbReference>